<name>A0ABS1TPG9_9BACI</name>
<accession>A0ABS1TPG9</accession>
<reference evidence="6 7" key="1">
    <citation type="submission" date="2021-01" db="EMBL/GenBank/DDBJ databases">
        <title>Genome public.</title>
        <authorList>
            <person name="Liu C."/>
            <person name="Sun Q."/>
        </authorList>
    </citation>
    <scope>NUCLEOTIDE SEQUENCE [LARGE SCALE GENOMIC DNA]</scope>
    <source>
        <strain evidence="6 7">YIM B02564</strain>
    </source>
</reference>
<proteinExistence type="inferred from homology"/>
<evidence type="ECO:0000256" key="5">
    <source>
        <dbReference type="RuleBase" id="RU363041"/>
    </source>
</evidence>
<keyword evidence="7" id="KW-1185">Reference proteome</keyword>
<comment type="subcellular location">
    <subcellularLocation>
        <location evidence="5">Cell membrane</location>
        <topology evidence="5">Multi-pass membrane protein</topology>
    </subcellularLocation>
    <subcellularLocation>
        <location evidence="1">Membrane</location>
        <topology evidence="1">Multi-pass membrane protein</topology>
    </subcellularLocation>
</comment>
<gene>
    <name evidence="6" type="ORF">JK635_09700</name>
</gene>
<comment type="caution">
    <text evidence="6">The sequence shown here is derived from an EMBL/GenBank/DDBJ whole genome shotgun (WGS) entry which is preliminary data.</text>
</comment>
<feature type="transmembrane region" description="Helical" evidence="5">
    <location>
        <begin position="243"/>
        <end position="261"/>
    </location>
</feature>
<dbReference type="PANTHER" id="PTHR43483">
    <property type="entry name" value="MEMBRANE TRANSPORTER PROTEIN HI_0806-RELATED"/>
    <property type="match status" value="1"/>
</dbReference>
<keyword evidence="3 5" id="KW-1133">Transmembrane helix</keyword>
<evidence type="ECO:0000256" key="2">
    <source>
        <dbReference type="ARBA" id="ARBA00022692"/>
    </source>
</evidence>
<feature type="transmembrane region" description="Helical" evidence="5">
    <location>
        <begin position="84"/>
        <end position="101"/>
    </location>
</feature>
<organism evidence="6 7">
    <name type="scientific">Neobacillus paridis</name>
    <dbReference type="NCBI Taxonomy" id="2803862"/>
    <lineage>
        <taxon>Bacteria</taxon>
        <taxon>Bacillati</taxon>
        <taxon>Bacillota</taxon>
        <taxon>Bacilli</taxon>
        <taxon>Bacillales</taxon>
        <taxon>Bacillaceae</taxon>
        <taxon>Neobacillus</taxon>
    </lineage>
</organism>
<evidence type="ECO:0000313" key="6">
    <source>
        <dbReference type="EMBL" id="MBL4952483.1"/>
    </source>
</evidence>
<dbReference type="Proteomes" id="UP000623967">
    <property type="component" value="Unassembled WGS sequence"/>
</dbReference>
<sequence>MFIKVLLGVLVLLFLNYLVIFMKDYAKAKKEGTLENESRGKFYTFGILGAIFNFFDTLGIGSFATSTATFKLGKMMPDKKIPGTLNVGTTASVFLEAFVFISIVKVDYLTLVVLIGATMLGAYFGAAIVSKLPEIKIQWGMGIALFIVAFLMFAGFINLFTMNGVAIGLRGVKLIIGFVWCFVVGVAACLGIGQYAPIMAMSFVLGLSPLTAYPLMTGATAFMQTISGAKYVKEGQYHRKASLAYLICGPIGVAIAALLVKNMPIDLLKKVIFVVVIYTAIQMIRSGLKSRREATLVKNEAVAETANAGQTH</sequence>
<keyword evidence="5" id="KW-1003">Cell membrane</keyword>
<keyword evidence="2 5" id="KW-0812">Transmembrane</keyword>
<feature type="transmembrane region" description="Helical" evidence="5">
    <location>
        <begin position="108"/>
        <end position="129"/>
    </location>
</feature>
<feature type="transmembrane region" description="Helical" evidence="5">
    <location>
        <begin position="199"/>
        <end position="222"/>
    </location>
</feature>
<feature type="transmembrane region" description="Helical" evidence="5">
    <location>
        <begin position="141"/>
        <end position="160"/>
    </location>
</feature>
<evidence type="ECO:0000313" key="7">
    <source>
        <dbReference type="Proteomes" id="UP000623967"/>
    </source>
</evidence>
<dbReference type="RefSeq" id="WP_202653748.1">
    <property type="nucleotide sequence ID" value="NZ_JAESWB010000168.1"/>
</dbReference>
<feature type="transmembrane region" description="Helical" evidence="5">
    <location>
        <begin position="172"/>
        <end position="193"/>
    </location>
</feature>
<feature type="transmembrane region" description="Helical" evidence="5">
    <location>
        <begin position="6"/>
        <end position="22"/>
    </location>
</feature>
<evidence type="ECO:0000256" key="1">
    <source>
        <dbReference type="ARBA" id="ARBA00004141"/>
    </source>
</evidence>
<dbReference type="PANTHER" id="PTHR43483:SF3">
    <property type="entry name" value="MEMBRANE TRANSPORTER PROTEIN HI_0806-RELATED"/>
    <property type="match status" value="1"/>
</dbReference>
<feature type="transmembrane region" description="Helical" evidence="5">
    <location>
        <begin position="267"/>
        <end position="284"/>
    </location>
</feature>
<dbReference type="InterPro" id="IPR002781">
    <property type="entry name" value="TM_pro_TauE-like"/>
</dbReference>
<comment type="similarity">
    <text evidence="5">Belongs to the 4-toluene sulfonate uptake permease (TSUP) (TC 2.A.102) family.</text>
</comment>
<keyword evidence="4 5" id="KW-0472">Membrane</keyword>
<protein>
    <recommendedName>
        <fullName evidence="5">Probable membrane transporter protein</fullName>
    </recommendedName>
</protein>
<feature type="transmembrane region" description="Helical" evidence="5">
    <location>
        <begin position="42"/>
        <end position="64"/>
    </location>
</feature>
<dbReference type="EMBL" id="JAESWB010000168">
    <property type="protein sequence ID" value="MBL4952483.1"/>
    <property type="molecule type" value="Genomic_DNA"/>
</dbReference>
<dbReference type="Pfam" id="PF01925">
    <property type="entry name" value="TauE"/>
    <property type="match status" value="2"/>
</dbReference>
<evidence type="ECO:0000256" key="3">
    <source>
        <dbReference type="ARBA" id="ARBA00022989"/>
    </source>
</evidence>
<evidence type="ECO:0000256" key="4">
    <source>
        <dbReference type="ARBA" id="ARBA00023136"/>
    </source>
</evidence>